<comment type="caution">
    <text evidence="2">The sequence shown here is derived from an EMBL/GenBank/DDBJ whole genome shotgun (WGS) entry which is preliminary data.</text>
</comment>
<organism evidence="2 3">
    <name type="scientific">Prymnesium parvum</name>
    <name type="common">Toxic golden alga</name>
    <dbReference type="NCBI Taxonomy" id="97485"/>
    <lineage>
        <taxon>Eukaryota</taxon>
        <taxon>Haptista</taxon>
        <taxon>Haptophyta</taxon>
        <taxon>Prymnesiophyceae</taxon>
        <taxon>Prymnesiales</taxon>
        <taxon>Prymnesiaceae</taxon>
        <taxon>Prymnesium</taxon>
    </lineage>
</organism>
<dbReference type="AlphaFoldDB" id="A0AB34JMW7"/>
<reference evidence="2 3" key="1">
    <citation type="journal article" date="2024" name="Science">
        <title>Giant polyketide synthase enzymes in the biosynthesis of giant marine polyether toxins.</title>
        <authorList>
            <person name="Fallon T.R."/>
            <person name="Shende V.V."/>
            <person name="Wierzbicki I.H."/>
            <person name="Pendleton A.L."/>
            <person name="Watervoot N.F."/>
            <person name="Auber R.P."/>
            <person name="Gonzalez D.J."/>
            <person name="Wisecaver J.H."/>
            <person name="Moore B.S."/>
        </authorList>
    </citation>
    <scope>NUCLEOTIDE SEQUENCE [LARGE SCALE GENOMIC DNA]</scope>
    <source>
        <strain evidence="2 3">12B1</strain>
    </source>
</reference>
<keyword evidence="3" id="KW-1185">Reference proteome</keyword>
<dbReference type="EMBL" id="JBGBPQ010000006">
    <property type="protein sequence ID" value="KAL1522263.1"/>
    <property type="molecule type" value="Genomic_DNA"/>
</dbReference>
<evidence type="ECO:0000313" key="3">
    <source>
        <dbReference type="Proteomes" id="UP001515480"/>
    </source>
</evidence>
<proteinExistence type="predicted"/>
<feature type="region of interest" description="Disordered" evidence="1">
    <location>
        <begin position="42"/>
        <end position="97"/>
    </location>
</feature>
<dbReference type="Proteomes" id="UP001515480">
    <property type="component" value="Unassembled WGS sequence"/>
</dbReference>
<gene>
    <name evidence="2" type="ORF">AB1Y20_017257</name>
</gene>
<name>A0AB34JMW7_PRYPA</name>
<sequence>MFRRWNLEIDVFRRLAASGVSTKLKLCERSGRALLAERRPWQCKTKGKAGSGAAHSMKEKATTDAGCSDAQESFREGSTSERSSSNRTSSRRASRSLSIPKSMGSFLRRRGSRSGSEAIGYTAAEHAKATNKNLVSAFAWTAELLESITTNRQKQVTDLATGRTGVPVFAVYGACPNSFCGMQAVLYVKMDGDKGPPIDFWWIKPQANNRAALETATLDRHAKGPHKNDPGRSRPLYAQFSTLFDSKPTQNSQPLVAFGMTTVGDAPRAYIDQVETGERYYIYLIWQEAWSSIMSRQKFIKGKIVYQKDPTSNEYFARPYTYRESCLEIPAAATAEESVAKPLPTDTLKRMPDAD</sequence>
<accession>A0AB34JMW7</accession>
<evidence type="ECO:0000256" key="1">
    <source>
        <dbReference type="SAM" id="MobiDB-lite"/>
    </source>
</evidence>
<protein>
    <submittedName>
        <fullName evidence="2">Uncharacterized protein</fullName>
    </submittedName>
</protein>
<evidence type="ECO:0000313" key="2">
    <source>
        <dbReference type="EMBL" id="KAL1522263.1"/>
    </source>
</evidence>